<dbReference type="InterPro" id="IPR049156">
    <property type="entry name" value="Phage_chap_TAC_15-like"/>
</dbReference>
<protein>
    <recommendedName>
        <fullName evidence="3">Tail assembly chaperone</fullName>
    </recommendedName>
</protein>
<name>A0A5J6DAN2_9CAUD</name>
<evidence type="ECO:0000313" key="1">
    <source>
        <dbReference type="EMBL" id="QEQ94910.1"/>
    </source>
</evidence>
<reference evidence="1 2" key="1">
    <citation type="submission" date="2019-07" db="EMBL/GenBank/DDBJ databases">
        <title>Complete genome sequence of bacteriophages infecting Erwinia pyrifoliae.</title>
        <authorList>
            <person name="Kim S.G."/>
            <person name="Park S.C."/>
        </authorList>
    </citation>
    <scope>NUCLEOTIDE SEQUENCE [LARGE SCALE GENOMIC DNA]</scope>
</reference>
<dbReference type="Proteomes" id="UP000326545">
    <property type="component" value="Segment"/>
</dbReference>
<sequence length="158" mass="17517">MAFFKPTTEIDLAGHNFEITHWSPTKVMKNLPKIGRYVAVPMATIGGSMMNGGQNLSEALPTAILYLFEQMEEDDLTKLFNLILEDVIVDGVGKVDIDGIFQDKVFDLIKLVTRVLEINYGCFFTKGGFADLKGLLGKMGMVHQVNTMDQDQPEAVAE</sequence>
<evidence type="ECO:0008006" key="3">
    <source>
        <dbReference type="Google" id="ProtNLM"/>
    </source>
</evidence>
<evidence type="ECO:0000313" key="2">
    <source>
        <dbReference type="Proteomes" id="UP000326545"/>
    </source>
</evidence>
<accession>A0A5J6DAN2</accession>
<dbReference type="EMBL" id="MN184887">
    <property type="protein sequence ID" value="QEQ94910.1"/>
    <property type="molecule type" value="Genomic_DNA"/>
</dbReference>
<proteinExistence type="predicted"/>
<gene>
    <name evidence="1" type="ORF">pEpSNUABM01_084</name>
</gene>
<keyword evidence="2" id="KW-1185">Reference proteome</keyword>
<dbReference type="Pfam" id="PF21822">
    <property type="entry name" value="Phage_TAC_15"/>
    <property type="match status" value="1"/>
</dbReference>
<organism evidence="1 2">
    <name type="scientific">Erwinia phage pEp_SNUABM_01</name>
    <dbReference type="NCBI Taxonomy" id="2601643"/>
    <lineage>
        <taxon>Viruses</taxon>
        <taxon>Duplodnaviria</taxon>
        <taxon>Heunggongvirae</taxon>
        <taxon>Uroviricota</taxon>
        <taxon>Caudoviricetes</taxon>
        <taxon>Vequintavirinae</taxon>
        <taxon>Henunavirus</taxon>
        <taxon>Henunavirus SNUABM01</taxon>
    </lineage>
</organism>